<reference evidence="2" key="1">
    <citation type="submission" date="2021-04" db="EMBL/GenBank/DDBJ databases">
        <title>Genome based classification of Actinospica acidithermotolerans sp. nov., an actinobacterium isolated from an Indonesian hot spring.</title>
        <authorList>
            <person name="Kusuma A.B."/>
            <person name="Putra K.E."/>
            <person name="Nafisah S."/>
            <person name="Loh J."/>
            <person name="Nouioui I."/>
            <person name="Goodfellow M."/>
        </authorList>
    </citation>
    <scope>NUCLEOTIDE SEQUENCE</scope>
    <source>
        <strain evidence="2">CSCA 57</strain>
    </source>
</reference>
<feature type="chain" id="PRO_5037437155" description="ATP-binding protein" evidence="1">
    <location>
        <begin position="38"/>
        <end position="221"/>
    </location>
</feature>
<keyword evidence="1" id="KW-0732">Signal</keyword>
<gene>
    <name evidence="2" type="ORF">KDL01_21525</name>
</gene>
<organism evidence="2 3">
    <name type="scientific">Actinospica durhamensis</name>
    <dbReference type="NCBI Taxonomy" id="1508375"/>
    <lineage>
        <taxon>Bacteria</taxon>
        <taxon>Bacillati</taxon>
        <taxon>Actinomycetota</taxon>
        <taxon>Actinomycetes</taxon>
        <taxon>Catenulisporales</taxon>
        <taxon>Actinospicaceae</taxon>
        <taxon>Actinospica</taxon>
    </lineage>
</organism>
<evidence type="ECO:0008006" key="4">
    <source>
        <dbReference type="Google" id="ProtNLM"/>
    </source>
</evidence>
<evidence type="ECO:0000313" key="2">
    <source>
        <dbReference type="EMBL" id="MBR7835869.1"/>
    </source>
</evidence>
<keyword evidence="3" id="KW-1185">Reference proteome</keyword>
<proteinExistence type="predicted"/>
<sequence>MTGKHRRPRTTGRTIAATAAVLTAGAIPLAAAGSAFASTAAGDPLAATGLSALPMAGAMGSQLTESAGLGAMPVAGAGLTQKTNELYQKADELTEKADQLTAQLGTGAPVRDLLHEMVPPNPHAVPGEIAPGVLRNGAVGTMTGGVGQRTSQVAADVAGQVQPTAKQLHSSGVPTVGDVTSSLSRTQMPMFGTVGSLTSAVPVGAVLGDPVMNALGAASQM</sequence>
<evidence type="ECO:0000256" key="1">
    <source>
        <dbReference type="SAM" id="SignalP"/>
    </source>
</evidence>
<dbReference type="AlphaFoldDB" id="A0A941EVN9"/>
<comment type="caution">
    <text evidence="2">The sequence shown here is derived from an EMBL/GenBank/DDBJ whole genome shotgun (WGS) entry which is preliminary data.</text>
</comment>
<protein>
    <recommendedName>
        <fullName evidence="4">ATP-binding protein</fullName>
    </recommendedName>
</protein>
<evidence type="ECO:0000313" key="3">
    <source>
        <dbReference type="Proteomes" id="UP000675781"/>
    </source>
</evidence>
<accession>A0A941EVN9</accession>
<feature type="signal peptide" evidence="1">
    <location>
        <begin position="1"/>
        <end position="37"/>
    </location>
</feature>
<dbReference type="RefSeq" id="WP_212530359.1">
    <property type="nucleotide sequence ID" value="NZ_JAGSOG010000113.1"/>
</dbReference>
<name>A0A941EVN9_9ACTN</name>
<dbReference type="Proteomes" id="UP000675781">
    <property type="component" value="Unassembled WGS sequence"/>
</dbReference>
<dbReference type="EMBL" id="JAGSOG010000113">
    <property type="protein sequence ID" value="MBR7835869.1"/>
    <property type="molecule type" value="Genomic_DNA"/>
</dbReference>